<dbReference type="PANTHER" id="PTHR10924:SF6">
    <property type="entry name" value="SOLUTE CARRIER FAMILY 49 MEMBER A3"/>
    <property type="match status" value="1"/>
</dbReference>
<feature type="transmembrane region" description="Helical" evidence="6">
    <location>
        <begin position="230"/>
        <end position="250"/>
    </location>
</feature>
<evidence type="ECO:0000256" key="6">
    <source>
        <dbReference type="SAM" id="Phobius"/>
    </source>
</evidence>
<evidence type="ECO:0000256" key="2">
    <source>
        <dbReference type="ARBA" id="ARBA00022692"/>
    </source>
</evidence>
<feature type="transmembrane region" description="Helical" evidence="6">
    <location>
        <begin position="361"/>
        <end position="382"/>
    </location>
</feature>
<feature type="transmembrane region" description="Helical" evidence="6">
    <location>
        <begin position="520"/>
        <end position="537"/>
    </location>
</feature>
<evidence type="ECO:0000313" key="7">
    <source>
        <dbReference type="EMBL" id="EJK73489.1"/>
    </source>
</evidence>
<feature type="transmembrane region" description="Helical" evidence="6">
    <location>
        <begin position="144"/>
        <end position="164"/>
    </location>
</feature>
<keyword evidence="3 6" id="KW-1133">Transmembrane helix</keyword>
<dbReference type="GO" id="GO:0022857">
    <property type="term" value="F:transmembrane transporter activity"/>
    <property type="evidence" value="ECO:0007669"/>
    <property type="project" value="InterPro"/>
</dbReference>
<feature type="transmembrane region" description="Helical" evidence="6">
    <location>
        <begin position="104"/>
        <end position="124"/>
    </location>
</feature>
<dbReference type="Pfam" id="PF07690">
    <property type="entry name" value="MFS_1"/>
    <property type="match status" value="1"/>
</dbReference>
<dbReference type="OMA" id="THRFKEC"/>
<comment type="subcellular location">
    <subcellularLocation>
        <location evidence="1">Membrane</location>
        <topology evidence="1">Multi-pass membrane protein</topology>
    </subcellularLocation>
</comment>
<dbReference type="EMBL" id="AGNL01004457">
    <property type="protein sequence ID" value="EJK73489.1"/>
    <property type="molecule type" value="Genomic_DNA"/>
</dbReference>
<keyword evidence="8" id="KW-1185">Reference proteome</keyword>
<dbReference type="Gene3D" id="1.20.1250.20">
    <property type="entry name" value="MFS general substrate transporter like domains"/>
    <property type="match status" value="1"/>
</dbReference>
<organism evidence="7 8">
    <name type="scientific">Thalassiosira oceanica</name>
    <name type="common">Marine diatom</name>
    <dbReference type="NCBI Taxonomy" id="159749"/>
    <lineage>
        <taxon>Eukaryota</taxon>
        <taxon>Sar</taxon>
        <taxon>Stramenopiles</taxon>
        <taxon>Ochrophyta</taxon>
        <taxon>Bacillariophyta</taxon>
        <taxon>Coscinodiscophyceae</taxon>
        <taxon>Thalassiosirophycidae</taxon>
        <taxon>Thalassiosirales</taxon>
        <taxon>Thalassiosiraceae</taxon>
        <taxon>Thalassiosira</taxon>
    </lineage>
</organism>
<dbReference type="GO" id="GO:0016020">
    <property type="term" value="C:membrane"/>
    <property type="evidence" value="ECO:0007669"/>
    <property type="project" value="UniProtKB-SubCell"/>
</dbReference>
<dbReference type="InterPro" id="IPR036259">
    <property type="entry name" value="MFS_trans_sf"/>
</dbReference>
<name>K0T8Q1_THAOC</name>
<accession>K0T8Q1</accession>
<evidence type="ECO:0000256" key="5">
    <source>
        <dbReference type="SAM" id="MobiDB-lite"/>
    </source>
</evidence>
<evidence type="ECO:0008006" key="9">
    <source>
        <dbReference type="Google" id="ProtNLM"/>
    </source>
</evidence>
<proteinExistence type="predicted"/>
<feature type="transmembrane region" description="Helical" evidence="6">
    <location>
        <begin position="440"/>
        <end position="459"/>
    </location>
</feature>
<evidence type="ECO:0000256" key="4">
    <source>
        <dbReference type="ARBA" id="ARBA00023136"/>
    </source>
</evidence>
<keyword evidence="4 6" id="KW-0472">Membrane</keyword>
<dbReference type="SUPFAM" id="SSF103473">
    <property type="entry name" value="MFS general substrate transporter"/>
    <property type="match status" value="1"/>
</dbReference>
<evidence type="ECO:0000256" key="3">
    <source>
        <dbReference type="ARBA" id="ARBA00022989"/>
    </source>
</evidence>
<reference evidence="7 8" key="1">
    <citation type="journal article" date="2012" name="Genome Biol.">
        <title>Genome and low-iron response of an oceanic diatom adapted to chronic iron limitation.</title>
        <authorList>
            <person name="Lommer M."/>
            <person name="Specht M."/>
            <person name="Roy A.S."/>
            <person name="Kraemer L."/>
            <person name="Andreson R."/>
            <person name="Gutowska M.A."/>
            <person name="Wolf J."/>
            <person name="Bergner S.V."/>
            <person name="Schilhabel M.B."/>
            <person name="Klostermeier U.C."/>
            <person name="Beiko R.G."/>
            <person name="Rosenstiel P."/>
            <person name="Hippler M."/>
            <person name="Laroche J."/>
        </authorList>
    </citation>
    <scope>NUCLEOTIDE SEQUENCE [LARGE SCALE GENOMIC DNA]</scope>
    <source>
        <strain evidence="7 8">CCMP1005</strain>
    </source>
</reference>
<sequence length="549" mass="60282">MFANSSHQYTRLDEGEPDDGGEGAGDLELQDRSRRSLNWSKSDLPDNTSTSAGNGFHPDDYGGSYGGSGDRAGSDSDDDDHEYHDGRFNVMDGPRTFPQRWVQLFYLSTLALISDWVCFSTASIPDVFERAYPGRTSEGLIDKFLFMNVISCLLVTDIVARYGLQRCTKASSLLMAVGCWLRCGFSIVPVVMEMIGVREIVEEDYVGLDYSEKNPAFGRRRLLEHPDFGLPPYPVLVIGTLMVGMAQPFFQCTPPLLSAQWFASNERATSSAIALNFNQVGIAVAFVVAGEMADGYRGLMRYFSLIAVLSTALSVGTLMHFQDLPPIPPSASEFEKLAKSRSHAEPPFRVSLRNFLATPGFLRPLLAFVCSIAITNVVGAFIDEVMGRGGITDRKYVAWSGAGFEMAIQYKNVTLWCLLASLVCLLPLGLTDHQLGKEPVLLVVSLLLLGFFVGPVQPINAELAVDVTYPGDETAVESIQQFGGNFCSAIFVPVAGRAAKLDYQILPRIKYLASDIRGDVIFMMLMSVGTYCFYRSFNAPLRRTMADGD</sequence>
<dbReference type="Proteomes" id="UP000266841">
    <property type="component" value="Unassembled WGS sequence"/>
</dbReference>
<gene>
    <name evidence="7" type="ORF">THAOC_04883</name>
</gene>
<dbReference type="AlphaFoldDB" id="K0T8Q1"/>
<dbReference type="InterPro" id="IPR011701">
    <property type="entry name" value="MFS"/>
</dbReference>
<evidence type="ECO:0000313" key="8">
    <source>
        <dbReference type="Proteomes" id="UP000266841"/>
    </source>
</evidence>
<dbReference type="OrthoDB" id="422206at2759"/>
<protein>
    <recommendedName>
        <fullName evidence="9">Major facilitator superfamily (MFS) profile domain-containing protein</fullName>
    </recommendedName>
</protein>
<comment type="caution">
    <text evidence="7">The sequence shown here is derived from an EMBL/GenBank/DDBJ whole genome shotgun (WGS) entry which is preliminary data.</text>
</comment>
<dbReference type="InterPro" id="IPR049680">
    <property type="entry name" value="FLVCR1-2_SLC49-like"/>
</dbReference>
<keyword evidence="2 6" id="KW-0812">Transmembrane</keyword>
<feature type="transmembrane region" description="Helical" evidence="6">
    <location>
        <begin position="302"/>
        <end position="321"/>
    </location>
</feature>
<dbReference type="eggNOG" id="KOG2563">
    <property type="taxonomic scope" value="Eukaryota"/>
</dbReference>
<dbReference type="PANTHER" id="PTHR10924">
    <property type="entry name" value="MAJOR FACILITATOR SUPERFAMILY PROTEIN-RELATED"/>
    <property type="match status" value="1"/>
</dbReference>
<feature type="transmembrane region" description="Helical" evidence="6">
    <location>
        <begin position="271"/>
        <end position="290"/>
    </location>
</feature>
<feature type="compositionally biased region" description="Polar residues" evidence="5">
    <location>
        <begin position="36"/>
        <end position="53"/>
    </location>
</feature>
<evidence type="ECO:0000256" key="1">
    <source>
        <dbReference type="ARBA" id="ARBA00004141"/>
    </source>
</evidence>
<feature type="region of interest" description="Disordered" evidence="5">
    <location>
        <begin position="1"/>
        <end position="87"/>
    </location>
</feature>